<feature type="non-terminal residue" evidence="3">
    <location>
        <position position="1"/>
    </location>
</feature>
<dbReference type="GO" id="GO:0005829">
    <property type="term" value="C:cytosol"/>
    <property type="evidence" value="ECO:0007669"/>
    <property type="project" value="TreeGrafter"/>
</dbReference>
<dbReference type="GO" id="GO:0008837">
    <property type="term" value="F:diaminopimelate epimerase activity"/>
    <property type="evidence" value="ECO:0007669"/>
    <property type="project" value="InterPro"/>
</dbReference>
<gene>
    <name evidence="3" type="ORF">S01H1_22071</name>
</gene>
<name>X0UIB1_9ZZZZ</name>
<dbReference type="Pfam" id="PF01678">
    <property type="entry name" value="DAP_epimerase"/>
    <property type="match status" value="1"/>
</dbReference>
<dbReference type="Gene3D" id="3.10.310.10">
    <property type="entry name" value="Diaminopimelate Epimerase, Chain A, domain 1"/>
    <property type="match status" value="1"/>
</dbReference>
<evidence type="ECO:0000256" key="2">
    <source>
        <dbReference type="ARBA" id="ARBA00023235"/>
    </source>
</evidence>
<dbReference type="SUPFAM" id="SSF54506">
    <property type="entry name" value="Diaminopimelate epimerase-like"/>
    <property type="match status" value="1"/>
</dbReference>
<dbReference type="PANTHER" id="PTHR31689:SF0">
    <property type="entry name" value="DIAMINOPIMELATE EPIMERASE"/>
    <property type="match status" value="1"/>
</dbReference>
<dbReference type="InterPro" id="IPR001653">
    <property type="entry name" value="DAP_epimerase_DapF"/>
</dbReference>
<dbReference type="GO" id="GO:0009089">
    <property type="term" value="P:lysine biosynthetic process via diaminopimelate"/>
    <property type="evidence" value="ECO:0007669"/>
    <property type="project" value="InterPro"/>
</dbReference>
<accession>X0UIB1</accession>
<dbReference type="PANTHER" id="PTHR31689">
    <property type="entry name" value="DIAMINOPIMELATE EPIMERASE, CHLOROPLASTIC"/>
    <property type="match status" value="1"/>
</dbReference>
<evidence type="ECO:0000313" key="3">
    <source>
        <dbReference type="EMBL" id="GAF99021.1"/>
    </source>
</evidence>
<keyword evidence="2" id="KW-0413">Isomerase</keyword>
<sequence length="188" mass="20557">ALYAYRKKWCGGSMTIETGAGILEAEVNSGSVKVKMTPPEDIKLNQNIGVGKTIMNVHTLDTGVPHVVHFVEDVEKYPVREMGGKIRYHKVFEPDGTNADFVQISGKSTITVRTYERGVEDETLACGTGVVASAVISNLINGTEPPVSAVTKSGDVLTVHFNKERDTFRDVYLEGKAYIIFNGEVDYV</sequence>
<evidence type="ECO:0000256" key="1">
    <source>
        <dbReference type="ARBA" id="ARBA00010219"/>
    </source>
</evidence>
<organism evidence="3">
    <name type="scientific">marine sediment metagenome</name>
    <dbReference type="NCBI Taxonomy" id="412755"/>
    <lineage>
        <taxon>unclassified sequences</taxon>
        <taxon>metagenomes</taxon>
        <taxon>ecological metagenomes</taxon>
    </lineage>
</organism>
<proteinExistence type="inferred from homology"/>
<comment type="similarity">
    <text evidence="1">Belongs to the diaminopimelate epimerase family.</text>
</comment>
<reference evidence="3" key="1">
    <citation type="journal article" date="2014" name="Front. Microbiol.">
        <title>High frequency of phylogenetically diverse reductive dehalogenase-homologous genes in deep subseafloor sedimentary metagenomes.</title>
        <authorList>
            <person name="Kawai M."/>
            <person name="Futagami T."/>
            <person name="Toyoda A."/>
            <person name="Takaki Y."/>
            <person name="Nishi S."/>
            <person name="Hori S."/>
            <person name="Arai W."/>
            <person name="Tsubouchi T."/>
            <person name="Morono Y."/>
            <person name="Uchiyama I."/>
            <person name="Ito T."/>
            <person name="Fujiyama A."/>
            <person name="Inagaki F."/>
            <person name="Takami H."/>
        </authorList>
    </citation>
    <scope>NUCLEOTIDE SEQUENCE</scope>
    <source>
        <strain evidence="3">Expedition CK06-06</strain>
    </source>
</reference>
<dbReference type="AlphaFoldDB" id="X0UIB1"/>
<evidence type="ECO:0008006" key="4">
    <source>
        <dbReference type="Google" id="ProtNLM"/>
    </source>
</evidence>
<protein>
    <recommendedName>
        <fullName evidence="4">Diaminopimelate epimerase</fullName>
    </recommendedName>
</protein>
<dbReference type="NCBIfam" id="TIGR00652">
    <property type="entry name" value="DapF"/>
    <property type="match status" value="1"/>
</dbReference>
<dbReference type="EMBL" id="BARS01012369">
    <property type="protein sequence ID" value="GAF99021.1"/>
    <property type="molecule type" value="Genomic_DNA"/>
</dbReference>
<comment type="caution">
    <text evidence="3">The sequence shown here is derived from an EMBL/GenBank/DDBJ whole genome shotgun (WGS) entry which is preliminary data.</text>
</comment>